<gene>
    <name evidence="3" type="ORF">ACFPZ3_69965</name>
</gene>
<evidence type="ECO:0000256" key="2">
    <source>
        <dbReference type="SAM" id="SignalP"/>
    </source>
</evidence>
<accession>A0ABW1DEC2</accession>
<feature type="chain" id="PRO_5047382585" description="Secreted protein" evidence="2">
    <location>
        <begin position="26"/>
        <end position="109"/>
    </location>
</feature>
<protein>
    <recommendedName>
        <fullName evidence="5">Secreted protein</fullName>
    </recommendedName>
</protein>
<dbReference type="RefSeq" id="WP_379525334.1">
    <property type="nucleotide sequence ID" value="NZ_JBHSPA010000136.1"/>
</dbReference>
<dbReference type="EMBL" id="JBHSPA010000136">
    <property type="protein sequence ID" value="MFC5835927.1"/>
    <property type="molecule type" value="Genomic_DNA"/>
</dbReference>
<evidence type="ECO:0000256" key="1">
    <source>
        <dbReference type="SAM" id="MobiDB-lite"/>
    </source>
</evidence>
<name>A0ABW1DEC2_9ACTN</name>
<proteinExistence type="predicted"/>
<dbReference type="Proteomes" id="UP001596058">
    <property type="component" value="Unassembled WGS sequence"/>
</dbReference>
<comment type="caution">
    <text evidence="3">The sequence shown here is derived from an EMBL/GenBank/DDBJ whole genome shotgun (WGS) entry which is preliminary data.</text>
</comment>
<keyword evidence="2" id="KW-0732">Signal</keyword>
<feature type="signal peptide" evidence="2">
    <location>
        <begin position="1"/>
        <end position="25"/>
    </location>
</feature>
<feature type="region of interest" description="Disordered" evidence="1">
    <location>
        <begin position="27"/>
        <end position="53"/>
    </location>
</feature>
<evidence type="ECO:0000313" key="4">
    <source>
        <dbReference type="Proteomes" id="UP001596058"/>
    </source>
</evidence>
<organism evidence="3 4">
    <name type="scientific">Nonomuraea insulae</name>
    <dbReference type="NCBI Taxonomy" id="1616787"/>
    <lineage>
        <taxon>Bacteria</taxon>
        <taxon>Bacillati</taxon>
        <taxon>Actinomycetota</taxon>
        <taxon>Actinomycetes</taxon>
        <taxon>Streptosporangiales</taxon>
        <taxon>Streptosporangiaceae</taxon>
        <taxon>Nonomuraea</taxon>
    </lineage>
</organism>
<sequence>MYKHTLFLLTTTAAAVAVLAGAAGAVTPSPLPSTPAAVSSEALPETPAGPPPDVQEAAAPLMNFCVSLRTQSLAAAWMSFLTSGSLQNLPLLAVAACPADRTAQTTPAP</sequence>
<evidence type="ECO:0000313" key="3">
    <source>
        <dbReference type="EMBL" id="MFC5835927.1"/>
    </source>
</evidence>
<evidence type="ECO:0008006" key="5">
    <source>
        <dbReference type="Google" id="ProtNLM"/>
    </source>
</evidence>
<reference evidence="4" key="1">
    <citation type="journal article" date="2019" name="Int. J. Syst. Evol. Microbiol.">
        <title>The Global Catalogue of Microorganisms (GCM) 10K type strain sequencing project: providing services to taxonomists for standard genome sequencing and annotation.</title>
        <authorList>
            <consortium name="The Broad Institute Genomics Platform"/>
            <consortium name="The Broad Institute Genome Sequencing Center for Infectious Disease"/>
            <person name="Wu L."/>
            <person name="Ma J."/>
        </authorList>
    </citation>
    <scope>NUCLEOTIDE SEQUENCE [LARGE SCALE GENOMIC DNA]</scope>
    <source>
        <strain evidence="4">CCUG 53903</strain>
    </source>
</reference>
<keyword evidence="4" id="KW-1185">Reference proteome</keyword>